<reference evidence="5" key="2">
    <citation type="journal article" date="2021" name="PeerJ">
        <title>Extensive microbial diversity within the chicken gut microbiome revealed by metagenomics and culture.</title>
        <authorList>
            <person name="Gilroy R."/>
            <person name="Ravi A."/>
            <person name="Getino M."/>
            <person name="Pursley I."/>
            <person name="Horton D.L."/>
            <person name="Alikhan N.F."/>
            <person name="Baker D."/>
            <person name="Gharbi K."/>
            <person name="Hall N."/>
            <person name="Watson M."/>
            <person name="Adriaenssens E.M."/>
            <person name="Foster-Nyarko E."/>
            <person name="Jarju S."/>
            <person name="Secka A."/>
            <person name="Antonio M."/>
            <person name="Oren A."/>
            <person name="Chaudhuri R.R."/>
            <person name="La Ragione R."/>
            <person name="Hildebrand F."/>
            <person name="Pallen M.J."/>
        </authorList>
    </citation>
    <scope>NUCLEOTIDE SEQUENCE</scope>
    <source>
        <strain evidence="5">10406</strain>
    </source>
</reference>
<accession>A0A9D1NAM5</accession>
<dbReference type="Proteomes" id="UP000886857">
    <property type="component" value="Unassembled WGS sequence"/>
</dbReference>
<feature type="short sequence motif" description="Important for interaction with partner proteins" evidence="2">
    <location>
        <begin position="122"/>
        <end position="127"/>
    </location>
</feature>
<comment type="function">
    <text evidence="2">Plays an important role in DNA replication, recombination and repair. Binds to ssDNA and to an array of partner proteins to recruit them to their sites of action during DNA metabolism.</text>
</comment>
<comment type="caution">
    <text evidence="2">Lacks conserved residue(s) required for the propagation of feature annotation.</text>
</comment>
<evidence type="ECO:0000256" key="4">
    <source>
        <dbReference type="SAM" id="MobiDB-lite"/>
    </source>
</evidence>
<keyword evidence="2" id="KW-0234">DNA repair</keyword>
<name>A0A9D1NAM5_9FIRM</name>
<evidence type="ECO:0000256" key="3">
    <source>
        <dbReference type="PIRNR" id="PIRNR002070"/>
    </source>
</evidence>
<comment type="subunit">
    <text evidence="2">Homotetramer.</text>
</comment>
<keyword evidence="2" id="KW-0227">DNA damage</keyword>
<dbReference type="PANTHER" id="PTHR10302:SF27">
    <property type="entry name" value="SINGLE-STRANDED DNA-BINDING PROTEIN"/>
    <property type="match status" value="1"/>
</dbReference>
<evidence type="ECO:0000313" key="6">
    <source>
        <dbReference type="Proteomes" id="UP000886857"/>
    </source>
</evidence>
<dbReference type="SUPFAM" id="SSF50249">
    <property type="entry name" value="Nucleic acid-binding proteins"/>
    <property type="match status" value="1"/>
</dbReference>
<dbReference type="GO" id="GO:0006281">
    <property type="term" value="P:DNA repair"/>
    <property type="evidence" value="ECO:0007669"/>
    <property type="project" value="UniProtKB-UniRule"/>
</dbReference>
<protein>
    <recommendedName>
        <fullName evidence="2 3">Single-stranded DNA-binding protein</fullName>
        <shortName evidence="2">SSB</shortName>
    </recommendedName>
</protein>
<organism evidence="5 6">
    <name type="scientific">Candidatus Limadaptatus stercoripullorum</name>
    <dbReference type="NCBI Taxonomy" id="2840846"/>
    <lineage>
        <taxon>Bacteria</taxon>
        <taxon>Bacillati</taxon>
        <taxon>Bacillota</taxon>
        <taxon>Clostridia</taxon>
        <taxon>Eubacteriales</taxon>
        <taxon>Candidatus Limadaptatus</taxon>
    </lineage>
</organism>
<dbReference type="GO" id="GO:0006260">
    <property type="term" value="P:DNA replication"/>
    <property type="evidence" value="ECO:0007669"/>
    <property type="project" value="UniProtKB-UniRule"/>
</dbReference>
<dbReference type="AlphaFoldDB" id="A0A9D1NAM5"/>
<dbReference type="HAMAP" id="MF_00984">
    <property type="entry name" value="SSB"/>
    <property type="match status" value="1"/>
</dbReference>
<dbReference type="EMBL" id="DVOE01000074">
    <property type="protein sequence ID" value="HIU99163.1"/>
    <property type="molecule type" value="Genomic_DNA"/>
</dbReference>
<dbReference type="InterPro" id="IPR000424">
    <property type="entry name" value="Primosome_PriB/ssb"/>
</dbReference>
<dbReference type="PIRSF" id="PIRSF002070">
    <property type="entry name" value="SSB"/>
    <property type="match status" value="1"/>
</dbReference>
<comment type="caution">
    <text evidence="5">The sequence shown here is derived from an EMBL/GenBank/DDBJ whole genome shotgun (WGS) entry which is preliminary data.</text>
</comment>
<gene>
    <name evidence="5" type="ORF">IAC73_04915</name>
</gene>
<dbReference type="GO" id="GO:0003697">
    <property type="term" value="F:single-stranded DNA binding"/>
    <property type="evidence" value="ECO:0007669"/>
    <property type="project" value="UniProtKB-UniRule"/>
</dbReference>
<dbReference type="GO" id="GO:0006310">
    <property type="term" value="P:DNA recombination"/>
    <property type="evidence" value="ECO:0007669"/>
    <property type="project" value="UniProtKB-UniRule"/>
</dbReference>
<dbReference type="PROSITE" id="PS50935">
    <property type="entry name" value="SSB"/>
    <property type="match status" value="1"/>
</dbReference>
<reference evidence="5" key="1">
    <citation type="submission" date="2020-10" db="EMBL/GenBank/DDBJ databases">
        <authorList>
            <person name="Gilroy R."/>
        </authorList>
    </citation>
    <scope>NUCLEOTIDE SEQUENCE</scope>
    <source>
        <strain evidence="5">10406</strain>
    </source>
</reference>
<dbReference type="PANTHER" id="PTHR10302">
    <property type="entry name" value="SINGLE-STRANDED DNA-BINDING PROTEIN"/>
    <property type="match status" value="1"/>
</dbReference>
<keyword evidence="2" id="KW-0235">DNA replication</keyword>
<proteinExistence type="inferred from homology"/>
<dbReference type="NCBIfam" id="TIGR00621">
    <property type="entry name" value="ssb"/>
    <property type="match status" value="1"/>
</dbReference>
<dbReference type="Gene3D" id="2.40.50.140">
    <property type="entry name" value="Nucleic acid-binding proteins"/>
    <property type="match status" value="1"/>
</dbReference>
<evidence type="ECO:0000256" key="1">
    <source>
        <dbReference type="ARBA" id="ARBA00023125"/>
    </source>
</evidence>
<feature type="region of interest" description="Disordered" evidence="4">
    <location>
        <begin position="103"/>
        <end position="127"/>
    </location>
</feature>
<keyword evidence="1 2" id="KW-0238">DNA-binding</keyword>
<dbReference type="GO" id="GO:0009295">
    <property type="term" value="C:nucleoid"/>
    <property type="evidence" value="ECO:0007669"/>
    <property type="project" value="TreeGrafter"/>
</dbReference>
<dbReference type="InterPro" id="IPR012340">
    <property type="entry name" value="NA-bd_OB-fold"/>
</dbReference>
<sequence length="127" mass="14135">MNKVFLIGNLTRDPELSTTGSGVSFCKFTLAISRSYSRDGKRETDFLPVVVWRAQAENCARYLKKGSKAAVCGSVQTRSYETPDGSRRYVTEIAADEVQFLSTRSDDAREESSDFDGLTSIDEDLPF</sequence>
<dbReference type="Pfam" id="PF00436">
    <property type="entry name" value="SSB"/>
    <property type="match status" value="1"/>
</dbReference>
<evidence type="ECO:0000256" key="2">
    <source>
        <dbReference type="HAMAP-Rule" id="MF_00984"/>
    </source>
</evidence>
<keyword evidence="2" id="KW-0233">DNA recombination</keyword>
<evidence type="ECO:0000313" key="5">
    <source>
        <dbReference type="EMBL" id="HIU99163.1"/>
    </source>
</evidence>
<dbReference type="CDD" id="cd04496">
    <property type="entry name" value="SSB_OBF"/>
    <property type="match status" value="1"/>
</dbReference>
<dbReference type="InterPro" id="IPR011344">
    <property type="entry name" value="ssDNA-bd"/>
</dbReference>